<proteinExistence type="predicted"/>
<accession>A0A1G7FHR5</accession>
<name>A0A1G7FHR5_9FLAO</name>
<reference evidence="1 2" key="1">
    <citation type="submission" date="2016-10" db="EMBL/GenBank/DDBJ databases">
        <authorList>
            <person name="de Groot N.N."/>
        </authorList>
    </citation>
    <scope>NUCLEOTIDE SEQUENCE [LARGE SCALE GENOMIC DNA]</scope>
    <source>
        <strain evidence="1 2">DSM 24015</strain>
    </source>
</reference>
<sequence>MDKIKELKGQNGKLIIYSDGVAISRNTVGGFLAQGGASGERK</sequence>
<evidence type="ECO:0000313" key="2">
    <source>
        <dbReference type="Proteomes" id="UP000198517"/>
    </source>
</evidence>
<keyword evidence="2" id="KW-1185">Reference proteome</keyword>
<gene>
    <name evidence="1" type="ORF">SAMN05421544_1238</name>
</gene>
<dbReference type="Proteomes" id="UP000198517">
    <property type="component" value="Unassembled WGS sequence"/>
</dbReference>
<dbReference type="STRING" id="1071918.SAMN05421544_1238"/>
<dbReference type="EMBL" id="FNAS01000023">
    <property type="protein sequence ID" value="SDE75506.1"/>
    <property type="molecule type" value="Genomic_DNA"/>
</dbReference>
<evidence type="ECO:0000313" key="1">
    <source>
        <dbReference type="EMBL" id="SDE75506.1"/>
    </source>
</evidence>
<dbReference type="AlphaFoldDB" id="A0A1G7FHR5"/>
<protein>
    <submittedName>
        <fullName evidence="1">Uncharacterized protein</fullName>
    </submittedName>
</protein>
<dbReference type="RefSeq" id="WP_262501491.1">
    <property type="nucleotide sequence ID" value="NZ_FNAS01000023.1"/>
</dbReference>
<organism evidence="1 2">
    <name type="scientific">Riemerella columbipharyngis</name>
    <dbReference type="NCBI Taxonomy" id="1071918"/>
    <lineage>
        <taxon>Bacteria</taxon>
        <taxon>Pseudomonadati</taxon>
        <taxon>Bacteroidota</taxon>
        <taxon>Flavobacteriia</taxon>
        <taxon>Flavobacteriales</taxon>
        <taxon>Weeksellaceae</taxon>
        <taxon>Riemerella</taxon>
    </lineage>
</organism>